<evidence type="ECO:0000256" key="2">
    <source>
        <dbReference type="SAM" id="SignalP"/>
    </source>
</evidence>
<accession>A0ABX0WKJ0</accession>
<keyword evidence="1" id="KW-0472">Membrane</keyword>
<evidence type="ECO:0000313" key="3">
    <source>
        <dbReference type="EMBL" id="NJA90238.1"/>
    </source>
</evidence>
<evidence type="ECO:0000256" key="1">
    <source>
        <dbReference type="SAM" id="Phobius"/>
    </source>
</evidence>
<name>A0ABX0WKJ0_9RHOO</name>
<feature type="signal peptide" evidence="2">
    <location>
        <begin position="1"/>
        <end position="22"/>
    </location>
</feature>
<organism evidence="3 4">
    <name type="scientific">Rhodocyclus gracilis</name>
    <dbReference type="NCBI Taxonomy" id="2929842"/>
    <lineage>
        <taxon>Bacteria</taxon>
        <taxon>Pseudomonadati</taxon>
        <taxon>Pseudomonadota</taxon>
        <taxon>Betaproteobacteria</taxon>
        <taxon>Rhodocyclales</taxon>
        <taxon>Rhodocyclaceae</taxon>
        <taxon>Rhodocyclus</taxon>
    </lineage>
</organism>
<proteinExistence type="predicted"/>
<dbReference type="GO" id="GO:0032259">
    <property type="term" value="P:methylation"/>
    <property type="evidence" value="ECO:0007669"/>
    <property type="project" value="UniProtKB-KW"/>
</dbReference>
<dbReference type="EMBL" id="JAATWB010000018">
    <property type="protein sequence ID" value="NJA90238.1"/>
    <property type="molecule type" value="Genomic_DNA"/>
</dbReference>
<feature type="transmembrane region" description="Helical" evidence="1">
    <location>
        <begin position="38"/>
        <end position="62"/>
    </location>
</feature>
<gene>
    <name evidence="3" type="ORF">HCX48_13535</name>
</gene>
<keyword evidence="3" id="KW-0808">Transferase</keyword>
<evidence type="ECO:0000313" key="4">
    <source>
        <dbReference type="Proteomes" id="UP000720344"/>
    </source>
</evidence>
<dbReference type="InterPro" id="IPR008020">
    <property type="entry name" value="G8P"/>
</dbReference>
<feature type="chain" id="PRO_5046089497" evidence="2">
    <location>
        <begin position="23"/>
        <end position="66"/>
    </location>
</feature>
<reference evidence="4" key="1">
    <citation type="submission" date="2020-03" db="EMBL/GenBank/DDBJ databases">
        <title>Whole-genome sequence of the purple nonsulfur bacterium Rhodocyclus tenuis DSM112.</title>
        <authorList>
            <person name="Kyndt J.A."/>
            <person name="Meyer T.E."/>
        </authorList>
    </citation>
    <scope>NUCLEOTIDE SEQUENCE [LARGE SCALE GENOMIC DNA]</scope>
    <source>
        <strain evidence="4">DSM 112</strain>
    </source>
</reference>
<dbReference type="GO" id="GO:0008168">
    <property type="term" value="F:methyltransferase activity"/>
    <property type="evidence" value="ECO:0007669"/>
    <property type="project" value="UniProtKB-KW"/>
</dbReference>
<dbReference type="SUPFAM" id="SSF57987">
    <property type="entry name" value="Inovirus (filamentous phage) major coat protein"/>
    <property type="match status" value="1"/>
</dbReference>
<keyword evidence="1" id="KW-0812">Transmembrane</keyword>
<keyword evidence="4" id="KW-1185">Reference proteome</keyword>
<dbReference type="RefSeq" id="WP_167682825.1">
    <property type="nucleotide sequence ID" value="NZ_JAATWB010000018.1"/>
</dbReference>
<dbReference type="Pfam" id="PF05356">
    <property type="entry name" value="Phage_Coat_B"/>
    <property type="match status" value="1"/>
</dbReference>
<sequence length="66" mass="6540">MQKKIAASGLLASMFGASFAHAADGVDVSGVVSAINGAVTPITAIGGAVLVVLVSAAVFKWVRRAL</sequence>
<dbReference type="Proteomes" id="UP000720344">
    <property type="component" value="Unassembled WGS sequence"/>
</dbReference>
<comment type="caution">
    <text evidence="3">The sequence shown here is derived from an EMBL/GenBank/DDBJ whole genome shotgun (WGS) entry which is preliminary data.</text>
</comment>
<keyword evidence="2" id="KW-0732">Signal</keyword>
<protein>
    <submittedName>
        <fullName evidence="3">Methyltransferase</fullName>
    </submittedName>
</protein>
<keyword evidence="3" id="KW-0489">Methyltransferase</keyword>
<keyword evidence="1" id="KW-1133">Transmembrane helix</keyword>